<reference evidence="4" key="1">
    <citation type="journal article" date="2021" name="Nat. Commun.">
        <title>Connecting structure to function with the recovery of over 1000 high-quality metagenome-assembled genomes from activated sludge using long-read sequencing.</title>
        <authorList>
            <person name="Singleton C.M."/>
            <person name="Petriglieri F."/>
            <person name="Kristensen J.M."/>
            <person name="Kirkegaard R.H."/>
            <person name="Michaelsen T.Y."/>
            <person name="Andersen M.H."/>
            <person name="Kondrotaite Z."/>
            <person name="Karst S.M."/>
            <person name="Dueholm M.S."/>
            <person name="Nielsen P.H."/>
            <person name="Albertsen M."/>
        </authorList>
    </citation>
    <scope>NUCLEOTIDE SEQUENCE [LARGE SCALE GENOMIC DNA]</scope>
</reference>
<dbReference type="InterPro" id="IPR000305">
    <property type="entry name" value="GIY-YIG_endonuc"/>
</dbReference>
<gene>
    <name evidence="3" type="ORF">IPN75_12465</name>
</gene>
<name>A0A9D7QNL6_9RHOO</name>
<dbReference type="PANTHER" id="PTHR34477:SF1">
    <property type="entry name" value="UPF0213 PROTEIN YHBQ"/>
    <property type="match status" value="1"/>
</dbReference>
<dbReference type="Gene3D" id="3.40.1440.10">
    <property type="entry name" value="GIY-YIG endonuclease"/>
    <property type="match status" value="1"/>
</dbReference>
<accession>A0A9D7QNL6</accession>
<evidence type="ECO:0000313" key="4">
    <source>
        <dbReference type="Proteomes" id="UP000808146"/>
    </source>
</evidence>
<feature type="domain" description="GIY-YIG" evidence="2">
    <location>
        <begin position="40"/>
        <end position="115"/>
    </location>
</feature>
<dbReference type="PANTHER" id="PTHR34477">
    <property type="entry name" value="UPF0213 PROTEIN YHBQ"/>
    <property type="match status" value="1"/>
</dbReference>
<dbReference type="CDD" id="cd10456">
    <property type="entry name" value="GIY-YIG_UPF0213"/>
    <property type="match status" value="1"/>
</dbReference>
<proteinExistence type="inferred from homology"/>
<evidence type="ECO:0000313" key="3">
    <source>
        <dbReference type="EMBL" id="MBK8891110.1"/>
    </source>
</evidence>
<dbReference type="InterPro" id="IPR050190">
    <property type="entry name" value="UPF0213_domain"/>
</dbReference>
<protein>
    <submittedName>
        <fullName evidence="3">GIY-YIG nuclease family protein</fullName>
    </submittedName>
</protein>
<comment type="caution">
    <text evidence="3">The sequence shown here is derived from an EMBL/GenBank/DDBJ whole genome shotgun (WGS) entry which is preliminary data.</text>
</comment>
<dbReference type="PROSITE" id="PS50164">
    <property type="entry name" value="GIY_YIG"/>
    <property type="match status" value="1"/>
</dbReference>
<dbReference type="AlphaFoldDB" id="A0A9D7QNL6"/>
<evidence type="ECO:0000256" key="1">
    <source>
        <dbReference type="ARBA" id="ARBA00007435"/>
    </source>
</evidence>
<dbReference type="Proteomes" id="UP000808146">
    <property type="component" value="Unassembled WGS sequence"/>
</dbReference>
<organism evidence="3 4">
    <name type="scientific">Candidatus Dechloromonas phosphorivorans</name>
    <dbReference type="NCBI Taxonomy" id="2899244"/>
    <lineage>
        <taxon>Bacteria</taxon>
        <taxon>Pseudomonadati</taxon>
        <taxon>Pseudomonadota</taxon>
        <taxon>Betaproteobacteria</taxon>
        <taxon>Rhodocyclales</taxon>
        <taxon>Azonexaceae</taxon>
        <taxon>Dechloromonas</taxon>
    </lineage>
</organism>
<sequence>MAQPPRVAGYSSSRPFRRRLRWFSYFWPDSAVDRTVPNRKVWFLYLIECADGSIYTGITVDVAARYAAHRDGSGARYMRSHAPARLLGFEEHRDRSAASQAEYRVKQMTAGEKREFATRMSGKATGATG</sequence>
<comment type="similarity">
    <text evidence="1">Belongs to the UPF0213 family.</text>
</comment>
<dbReference type="SUPFAM" id="SSF82771">
    <property type="entry name" value="GIY-YIG endonuclease"/>
    <property type="match status" value="1"/>
</dbReference>
<dbReference type="Pfam" id="PF01541">
    <property type="entry name" value="GIY-YIG"/>
    <property type="match status" value="1"/>
</dbReference>
<evidence type="ECO:0000259" key="2">
    <source>
        <dbReference type="PROSITE" id="PS50164"/>
    </source>
</evidence>
<dbReference type="EMBL" id="JADKBR010000017">
    <property type="protein sequence ID" value="MBK8891110.1"/>
    <property type="molecule type" value="Genomic_DNA"/>
</dbReference>
<dbReference type="InterPro" id="IPR035901">
    <property type="entry name" value="GIY-YIG_endonuc_sf"/>
</dbReference>